<evidence type="ECO:0000313" key="3">
    <source>
        <dbReference type="EMBL" id="MBS3058620.1"/>
    </source>
</evidence>
<dbReference type="InterPro" id="IPR036866">
    <property type="entry name" value="RibonucZ/Hydroxyglut_hydro"/>
</dbReference>
<evidence type="ECO:0000313" key="4">
    <source>
        <dbReference type="Proteomes" id="UP000590964"/>
    </source>
</evidence>
<dbReference type="PANTHER" id="PTHR43546">
    <property type="entry name" value="UPF0173 METAL-DEPENDENT HYDROLASE MJ1163-RELATED"/>
    <property type="match status" value="1"/>
</dbReference>
<dbReference type="Pfam" id="PF12706">
    <property type="entry name" value="Lactamase_B_2"/>
    <property type="match status" value="1"/>
</dbReference>
<dbReference type="Proteomes" id="UP000680185">
    <property type="component" value="Unassembled WGS sequence"/>
</dbReference>
<organism evidence="2 4">
    <name type="scientific">Candidatus Iainarchaeum sp</name>
    <dbReference type="NCBI Taxonomy" id="3101447"/>
    <lineage>
        <taxon>Archaea</taxon>
        <taxon>Candidatus Iainarchaeota</taxon>
        <taxon>Candidatus Iainarchaeia</taxon>
        <taxon>Candidatus Iainarchaeales</taxon>
        <taxon>Candidatus Iainarchaeaceae</taxon>
        <taxon>Candidatus Iainarchaeum</taxon>
    </lineage>
</organism>
<reference evidence="4" key="1">
    <citation type="journal article" date="2020" name="bioRxiv">
        <title>A rank-normalized archaeal taxonomy based on genome phylogeny resolves widespread incomplete and uneven classifications.</title>
        <authorList>
            <person name="Rinke C."/>
            <person name="Chuvochina M."/>
            <person name="Mussig A.J."/>
            <person name="Chaumeil P.-A."/>
            <person name="Waite D.W."/>
            <person name="Whitman W.B."/>
            <person name="Parks D.H."/>
            <person name="Hugenholtz P."/>
        </authorList>
    </citation>
    <scope>NUCLEOTIDE SEQUENCE [LARGE SCALE GENOMIC DNA]</scope>
</reference>
<dbReference type="EMBL" id="DUFW01000003">
    <property type="protein sequence ID" value="HIH21099.1"/>
    <property type="molecule type" value="Genomic_DNA"/>
</dbReference>
<evidence type="ECO:0000259" key="1">
    <source>
        <dbReference type="SMART" id="SM00849"/>
    </source>
</evidence>
<proteinExistence type="predicted"/>
<dbReference type="Proteomes" id="UP000590964">
    <property type="component" value="Unassembled WGS sequence"/>
</dbReference>
<sequence length="230" mass="25781">MVELRFFRHSFFQLSANGKNILIDPFLDCKAPSPEMKALVKSPVQEKDFKDVSLILVSHEHYDHFDKKFIESIASKQDSLVAAHDSVLNELNLPKRQLVSIATDSSVNVRNASIKAFPAHHPHSFYPLSFLIELNGVRIFHAGDTDLMEEHEKIKADVAILPIGGASTMDLVDAVKAVKCMKPKVAIPMSYNTFSHIQADPLEFKARIEKSNLKTKPVILQPGESFKLSF</sequence>
<name>A0A7J4JWS1_9ARCH</name>
<dbReference type="Gene3D" id="3.60.15.10">
    <property type="entry name" value="Ribonuclease Z/Hydroxyacylglutathione hydrolase-like"/>
    <property type="match status" value="1"/>
</dbReference>
<dbReference type="PANTHER" id="PTHR43546:SF8">
    <property type="entry name" value="METALLO-BETA-LACTAMASE DOMAIN-CONTAINING PROTEIN"/>
    <property type="match status" value="1"/>
</dbReference>
<dbReference type="InterPro" id="IPR050114">
    <property type="entry name" value="UPF0173_UPF0282_UlaG_hydrolase"/>
</dbReference>
<reference evidence="3" key="2">
    <citation type="submission" date="2021-03" db="EMBL/GenBank/DDBJ databases">
        <authorList>
            <person name="Jaffe A."/>
        </authorList>
    </citation>
    <scope>NUCLEOTIDE SEQUENCE</scope>
    <source>
        <strain evidence="3">RIFCSPLOWO2_01_FULL_43_13</strain>
    </source>
</reference>
<dbReference type="SMART" id="SM00849">
    <property type="entry name" value="Lactamase_B"/>
    <property type="match status" value="1"/>
</dbReference>
<evidence type="ECO:0000313" key="2">
    <source>
        <dbReference type="EMBL" id="HIH21099.1"/>
    </source>
</evidence>
<dbReference type="SUPFAM" id="SSF56281">
    <property type="entry name" value="Metallo-hydrolase/oxidoreductase"/>
    <property type="match status" value="1"/>
</dbReference>
<feature type="domain" description="Metallo-beta-lactamase" evidence="1">
    <location>
        <begin position="8"/>
        <end position="190"/>
    </location>
</feature>
<dbReference type="AlphaFoldDB" id="A0A7J4JWS1"/>
<reference evidence="3" key="3">
    <citation type="submission" date="2021-05" db="EMBL/GenBank/DDBJ databases">
        <title>Protein family content uncovers lineage relationships and bacterial pathway maintenance mechanisms in DPANN archaea.</title>
        <authorList>
            <person name="Castelle C.J."/>
            <person name="Meheust R."/>
            <person name="Jaffe A.L."/>
            <person name="Seitz K."/>
            <person name="Gong X."/>
            <person name="Baker B.J."/>
            <person name="Banfield J.F."/>
        </authorList>
    </citation>
    <scope>NUCLEOTIDE SEQUENCE</scope>
    <source>
        <strain evidence="3">RIFCSPLOWO2_01_FULL_43_13</strain>
    </source>
</reference>
<comment type="caution">
    <text evidence="2">The sequence shown here is derived from an EMBL/GenBank/DDBJ whole genome shotgun (WGS) entry which is preliminary data.</text>
</comment>
<dbReference type="EMBL" id="JAGVWB010000030">
    <property type="protein sequence ID" value="MBS3058620.1"/>
    <property type="molecule type" value="Genomic_DNA"/>
</dbReference>
<accession>A0A7J4JWS1</accession>
<protein>
    <submittedName>
        <fullName evidence="3">MBL fold metallo-hydrolase</fullName>
    </submittedName>
</protein>
<dbReference type="InterPro" id="IPR001279">
    <property type="entry name" value="Metallo-B-lactamas"/>
</dbReference>
<gene>
    <name evidence="2" type="ORF">HA222_00350</name>
    <name evidence="3" type="ORF">J4478_04435</name>
</gene>